<feature type="transmembrane region" description="Helical" evidence="8">
    <location>
        <begin position="33"/>
        <end position="49"/>
    </location>
</feature>
<accession>A0A8H6AMY9</accession>
<dbReference type="GO" id="GO:0008195">
    <property type="term" value="F:phosphatidate phosphatase activity"/>
    <property type="evidence" value="ECO:0007669"/>
    <property type="project" value="TreeGrafter"/>
</dbReference>
<evidence type="ECO:0000313" key="11">
    <source>
        <dbReference type="Proteomes" id="UP000531561"/>
    </source>
</evidence>
<proteinExistence type="inferred from homology"/>
<feature type="transmembrane region" description="Helical" evidence="8">
    <location>
        <begin position="180"/>
        <end position="199"/>
    </location>
</feature>
<keyword evidence="4 8" id="KW-1133">Transmembrane helix</keyword>
<feature type="compositionally biased region" description="Gly residues" evidence="7">
    <location>
        <begin position="1908"/>
        <end position="1919"/>
    </location>
</feature>
<feature type="compositionally biased region" description="Pro residues" evidence="7">
    <location>
        <begin position="1801"/>
        <end position="1811"/>
    </location>
</feature>
<feature type="region of interest" description="Disordered" evidence="7">
    <location>
        <begin position="1796"/>
        <end position="1821"/>
    </location>
</feature>
<feature type="transmembrane region" description="Helical" evidence="8">
    <location>
        <begin position="383"/>
        <end position="401"/>
    </location>
</feature>
<feature type="domain" description="Phosphatidic acid phosphatase type 2/haloperoxidase" evidence="9">
    <location>
        <begin position="109"/>
        <end position="251"/>
    </location>
</feature>
<dbReference type="SUPFAM" id="SSF48317">
    <property type="entry name" value="Acid phosphatase/Vanadium-dependent haloperoxidase"/>
    <property type="match status" value="1"/>
</dbReference>
<dbReference type="InterPro" id="IPR000326">
    <property type="entry name" value="PAP2/HPO"/>
</dbReference>
<dbReference type="RefSeq" id="XP_037189449.1">
    <property type="nucleotide sequence ID" value="XM_037340226.1"/>
</dbReference>
<evidence type="ECO:0000256" key="5">
    <source>
        <dbReference type="ARBA" id="ARBA00023136"/>
    </source>
</evidence>
<evidence type="ECO:0000259" key="9">
    <source>
        <dbReference type="SMART" id="SM00014"/>
    </source>
</evidence>
<dbReference type="CDD" id="cd03390">
    <property type="entry name" value="PAP2_containing_1_like"/>
    <property type="match status" value="1"/>
</dbReference>
<feature type="compositionally biased region" description="Basic and acidic residues" evidence="7">
    <location>
        <begin position="1886"/>
        <end position="1906"/>
    </location>
</feature>
<protein>
    <recommendedName>
        <fullName evidence="9">Phosphatidic acid phosphatase type 2/haloperoxidase domain-containing protein</fullName>
    </recommendedName>
</protein>
<feature type="region of interest" description="Disordered" evidence="7">
    <location>
        <begin position="1686"/>
        <end position="1705"/>
    </location>
</feature>
<comment type="similarity">
    <text evidence="2">Belongs to the PA-phosphatase related phosphoesterase family.</text>
</comment>
<evidence type="ECO:0000256" key="8">
    <source>
        <dbReference type="SAM" id="Phobius"/>
    </source>
</evidence>
<comment type="caution">
    <text evidence="10">The sequence shown here is derived from an EMBL/GenBank/DDBJ whole genome shotgun (WGS) entry which is preliminary data.</text>
</comment>
<dbReference type="GO" id="GO:0016020">
    <property type="term" value="C:membrane"/>
    <property type="evidence" value="ECO:0007669"/>
    <property type="project" value="UniProtKB-SubCell"/>
</dbReference>
<evidence type="ECO:0000256" key="1">
    <source>
        <dbReference type="ARBA" id="ARBA00004141"/>
    </source>
</evidence>
<dbReference type="PANTHER" id="PTHR10165:SF35">
    <property type="entry name" value="RE23632P"/>
    <property type="match status" value="1"/>
</dbReference>
<evidence type="ECO:0000256" key="4">
    <source>
        <dbReference type="ARBA" id="ARBA00022989"/>
    </source>
</evidence>
<feature type="region of interest" description="Disordered" evidence="7">
    <location>
        <begin position="1069"/>
        <end position="1098"/>
    </location>
</feature>
<dbReference type="InterPro" id="IPR036938">
    <property type="entry name" value="PAP2/HPO_sf"/>
</dbReference>
<feature type="compositionally biased region" description="Low complexity" evidence="7">
    <location>
        <begin position="1694"/>
        <end position="1705"/>
    </location>
</feature>
<evidence type="ECO:0000313" key="10">
    <source>
        <dbReference type="EMBL" id="KAF5870502.1"/>
    </source>
</evidence>
<feature type="compositionally biased region" description="Basic and acidic residues" evidence="7">
    <location>
        <begin position="1854"/>
        <end position="1871"/>
    </location>
</feature>
<name>A0A8H6AMY9_9HELO</name>
<feature type="transmembrane region" description="Helical" evidence="8">
    <location>
        <begin position="76"/>
        <end position="97"/>
    </location>
</feature>
<dbReference type="Pfam" id="PF01569">
    <property type="entry name" value="PAP2"/>
    <property type="match status" value="1"/>
</dbReference>
<dbReference type="SMART" id="SM00014">
    <property type="entry name" value="acidPPc"/>
    <property type="match status" value="1"/>
</dbReference>
<gene>
    <name evidence="10" type="ORF">Bfra_009890</name>
</gene>
<evidence type="ECO:0000256" key="2">
    <source>
        <dbReference type="ARBA" id="ARBA00008816"/>
    </source>
</evidence>
<keyword evidence="11" id="KW-1185">Reference proteome</keyword>
<dbReference type="EMBL" id="JABFCT010000014">
    <property type="protein sequence ID" value="KAF5870502.1"/>
    <property type="molecule type" value="Genomic_DNA"/>
</dbReference>
<evidence type="ECO:0000256" key="3">
    <source>
        <dbReference type="ARBA" id="ARBA00022692"/>
    </source>
</evidence>
<keyword evidence="5 8" id="KW-0472">Membrane</keyword>
<feature type="compositionally biased region" description="Basic residues" evidence="7">
    <location>
        <begin position="1874"/>
        <end position="1885"/>
    </location>
</feature>
<feature type="transmembrane region" description="Helical" evidence="8">
    <location>
        <begin position="347"/>
        <end position="371"/>
    </location>
</feature>
<feature type="region of interest" description="Disordered" evidence="7">
    <location>
        <begin position="1841"/>
        <end position="1929"/>
    </location>
</feature>
<feature type="transmembrane region" description="Helical" evidence="8">
    <location>
        <begin position="233"/>
        <end position="251"/>
    </location>
</feature>
<evidence type="ECO:0000256" key="7">
    <source>
        <dbReference type="SAM" id="MobiDB-lite"/>
    </source>
</evidence>
<dbReference type="Gene3D" id="1.20.144.10">
    <property type="entry name" value="Phosphatidic acid phosphatase type 2/haloperoxidase"/>
    <property type="match status" value="1"/>
</dbReference>
<comment type="subcellular location">
    <subcellularLocation>
        <location evidence="1">Membrane</location>
        <topology evidence="1">Multi-pass membrane protein</topology>
    </subcellularLocation>
</comment>
<dbReference type="FunFam" id="1.20.144.10:FF:000017">
    <property type="entry name" value="Diacylglycerol pyrophosphate phosphatase 1"/>
    <property type="match status" value="1"/>
</dbReference>
<dbReference type="GO" id="GO:0006644">
    <property type="term" value="P:phospholipid metabolic process"/>
    <property type="evidence" value="ECO:0007669"/>
    <property type="project" value="InterPro"/>
</dbReference>
<dbReference type="PANTHER" id="PTHR10165">
    <property type="entry name" value="LIPID PHOSPHATE PHOSPHATASE"/>
    <property type="match status" value="1"/>
</dbReference>
<dbReference type="OrthoDB" id="3556584at2759"/>
<feature type="transmembrane region" description="Helical" evidence="8">
    <location>
        <begin position="321"/>
        <end position="340"/>
    </location>
</feature>
<sequence>MSRIGRNNGGLTSKPGWIGAVARFWEKSYAPDYVGFVLLLTAYILIEFLQEPFHRMFFINNINIQYPHALVERVPVGWNLIYAGVIPCITLAVWLGISKANLHKSHVTMLGFFIGLVLTSFITDVIKNAVGRPRPDLISRCKPTPETPENRLVTIHVCSEKDHHTLHDGWRSFPSGHSSFAFAGLGYLAFFFAGQTHVFRPRTDLGRVLLALAPLLGAAMIAISRCEDYRHDVYDVTCGSILGISLAYFSYRSSILENVKGWEPGYDFWEMRNDQWWLYMSCLGNDAGWSKRLWDNVDAIYESINRLSDIFMPDWRTDQRVLAYTVPINVIFVGLYRLMVREQLSEWIWYPTVLASNALMNNLLYGGLLVYFGHIAPGLVELAIWRGIQFGVPAFLIFYRLEWIPLRVASMIFDRQRRLAAAGRDWDNIQNQQDREELALTQWWRGGLLRLVRLEIAKMIVQCSTVLTTLLDACRSLWVYRDTRRGLRNRVADLAEQITVMEQRLSNAIEGRNGWRRRFLQMLRLRNRCIEHHHHFELQDEKQVAYDELLAKFNAQRQASSVLILAGGPARATEKLLGVAIHTRDLHRKQIQTLVSSFIEAGAEMAVLKDRVKTLEEDLKTVNDGRAMMLWRETAQENLELRRQAQEEILERDVTIKHLRDHRDESAVTSLSLDSRGQQILRKLQERLISAENDLAHSEMIVEKSKFDEVRHEEEMEQIKRNALYGEPERLGELYTDAVIQTDELTEGLKRFEFSTDPEHDIEAVQRHCNQEKENLQREIATKDVQLSTFKAQIDHAMGSMNWADDKFEPLDKYFGFIPGAKGEIRRLSTALEKVHFQNIVPQALEMADQMRYLENLTTEKNRLLDERQSIQVILAELSQNKTQSEAELARLRDRVARRNIQVTNLKTRNTELQVQLRETQAAAPPLAEALNIMGVATPVIAIYLRNLLALEREMREKGREIADVPDIPGVNSIPRVEGEPIEISVLRRCNQAKVRFDNLSRLVRESDPPWLGATDDWVDDNTDSLENLNARRLSRILKLKDVWDYIGTLHYDTILFVREICQNFGVEPGVELPERPQSPSPAPSPTPSPPPPRSRDRDLFPAVFTKYELFDIERWNVFPHDQENITPAFSVISALQRSIQEKLPYHNEGDLEPIVFEAHLAGTLGRDINFLIDPIHEREVAEALYKIRHSFVLKTVTQFPRRNDGFRYLSREILYPDTLEVILPRTVVVLYLSDNIWQGMSLKPVESEHESDSGSDVQAPPPEPRLPPLVEFDLTDWKVDYIVSRWTIPGQAVLREGLSSIIAVANSLHWQYPGVLWNNTRANEAYEDLFDRFQRVHPHHDEDYFPEHIQMVLEDILRNGDTRPHYRLAAITPHEVAAGDFRFFVSIYGGDSESSLLYVAYQPRIGWRGMRRRRDGDSEGFLGVLEWGFSVQQPQAEEIRSVELPAGRLPAERLPAERLPVNPIVIDEPVEAPPILPTVILPRIENYGINSIKAPFNRDGWTFNIDLEHFNEGLTRGGNRTPWIHDCAPRALYYSIHHQHPNYLRGNLTLESILQAFDDVFPRHENSWKDEEVARVLKGYPTLGGYELAIVNCVVYDDHTIVAIDWSQPEGYNPANVNLLYVASVIDWRIGYCQEDDRHHWVGMKYRDGEAVPNPRLFRPQPVVPPYKPPKSIFVSLLDAATTSQATNKNPASKSSASSWSNFDSSKSFVSQSGKKWVPPSTVPMNLPITMIPAVQTGEQFGTAVQQQNQPPPPSLQPASSSFKLQYWSPFGTAAQQQQQPPGSKPHLSAVPFGELFIHPTPPQQPPQPPQQSQQGQNARGQVGFGMNIASRNEQMELARKLQAEQSHGGKFSKKDKESKSIHGMDKETGIGRGKKGGRGRGRGRGRDRGRGRGEDGGSGRKEDDSGAGGGGGGGSAGAAGNDWEDEI</sequence>
<dbReference type="InterPro" id="IPR043216">
    <property type="entry name" value="PAP-like"/>
</dbReference>
<dbReference type="GeneID" id="59263918"/>
<dbReference type="GO" id="GO:0046839">
    <property type="term" value="P:phospholipid dephosphorylation"/>
    <property type="evidence" value="ECO:0007669"/>
    <property type="project" value="TreeGrafter"/>
</dbReference>
<feature type="transmembrane region" description="Helical" evidence="8">
    <location>
        <begin position="109"/>
        <end position="130"/>
    </location>
</feature>
<dbReference type="Proteomes" id="UP000531561">
    <property type="component" value="Unassembled WGS sequence"/>
</dbReference>
<feature type="transmembrane region" description="Helical" evidence="8">
    <location>
        <begin position="205"/>
        <end position="226"/>
    </location>
</feature>
<reference evidence="10 11" key="1">
    <citation type="journal article" date="2020" name="Phytopathology">
        <title>A high-quality genome resource of Botrytis fragariae, a new and rapidly spreading fungal pathogen causing strawberry gray mold in the U.S.A.</title>
        <authorList>
            <person name="Wu Y."/>
            <person name="Saski C.A."/>
            <person name="Schnabel G."/>
            <person name="Xiao S."/>
            <person name="Hu M."/>
        </authorList>
    </citation>
    <scope>NUCLEOTIDE SEQUENCE [LARGE SCALE GENOMIC DNA]</scope>
    <source>
        <strain evidence="10 11">BVB16</strain>
    </source>
</reference>
<feature type="compositionally biased region" description="Pro residues" evidence="7">
    <location>
        <begin position="1077"/>
        <end position="1093"/>
    </location>
</feature>
<keyword evidence="6" id="KW-0175">Coiled coil</keyword>
<evidence type="ECO:0000256" key="6">
    <source>
        <dbReference type="SAM" id="Coils"/>
    </source>
</evidence>
<feature type="coiled-coil region" evidence="6">
    <location>
        <begin position="847"/>
        <end position="961"/>
    </location>
</feature>
<keyword evidence="3 8" id="KW-0812">Transmembrane</keyword>
<organism evidence="10 11">
    <name type="scientific">Botrytis fragariae</name>
    <dbReference type="NCBI Taxonomy" id="1964551"/>
    <lineage>
        <taxon>Eukaryota</taxon>
        <taxon>Fungi</taxon>
        <taxon>Dikarya</taxon>
        <taxon>Ascomycota</taxon>
        <taxon>Pezizomycotina</taxon>
        <taxon>Leotiomycetes</taxon>
        <taxon>Helotiales</taxon>
        <taxon>Sclerotiniaceae</taxon>
        <taxon>Botrytis</taxon>
    </lineage>
</organism>